<feature type="domain" description="Alpha-2-macroglobulin bait region" evidence="3">
    <location>
        <begin position="997"/>
        <end position="1139"/>
    </location>
</feature>
<sequence length="1864" mass="210836">MRWNCYNLNNRIMGILNFRFGYRTLLFWFRNTLLLLVVLFSACERFDSQIDSMTRGKVAPDIEPFVQFKQDIVPSSSLKLIQDVPATLNGESINVRVSFTERNKLLIFFPKLLTPNTSYKLEIPTQTINDKLQATIMANLLRLKFTTQPNNVKIANLNFYAINHDTTRLKADITLLYPVDKKVLVQAITLKDSDNKDITLNVKSKDNDAFLLESEILTLPKDKDREFSLVFDSTFLGLTDSITTPVTLRKNTEMKVIDILPKQGNDPGIIIRFSSELAKNVNLKDYIQITPKLDFSVAQANNMAYLKGKFNTNTHYQVSVLKGVKADSNAVLQKSVTRDVVIKDLLPSIAFSSTGIFLPQSAKKKIAFKSINVKKVKLSLYKIYPNNLTQFFSTNNLVYGNNQSPYKSYIYDDVQRLGDEVLQQEFTIESEKNTWVQNEIDLSNIKDTKGIFIVQLSFDRNGIDYVFDSPIDSWEVRRFFNYQANIAKHLVFSKIALIAQRGSTKDKENILVTALNVEDSTPLSGVNVEAIDRKNQTIVKARTDAEGNATLNVANKNAQVFYILAESHGDIAMLKLDSQRLSDDGFDVGGEMPSSGGRTFIYTDRGVYRPGDTLHLSAIVRNNNIPLTHPIKLTLTDPRGKITLNQHVLYPSPIQQPQTQAILLTSANTKTSLLDSNHTTEVASSQNTLKSVKPNTDGLYYYAFSIPKNAPTGVWTATFQVGNNTFTHNLSIETIVPDRIKVTINAQKEIDLTKSKNLALSLQGDYLFGAPASDLQYQVSMFVTTKKFVSNKYKNYIFSNYSNLSYNYNDRNNGKLDSKGFMQTQFDISRIINIKQNLEASLVAKVFEKSGRAVKAYKRVLLKKYDSFVGIGVVDDSAIELHKEIRIPVIVVASDDSKLLAGRKLQYRIYRNKYSWWLDYDSRDDFLRSMKTDKYTEIIAEGELVSQDKPILLKHIFEDSGEFLVEVSDSLNGATSQMILYVRDWGAPLDAKKITTLKIQTDKKQYHVGESAKVSFESAAGAKALVTVNKDGKILKRFWINTKDLQTSIEIPLDKNFLPNAYVSVSLLQDYNSTDNDRPLRLYGVVPLNVQDDSNFLKLAIQSPKEVLPGSTLRIQLSNEKKQRATYTLAIVDEGLLSLNSFETPNPYQYFFAKLALALQVFDTYDLIISKTFGKVHDVLRAGGDYGISKFERSRNKDNEHAERFKPVVFFVPPTSTDSKGNATIEFTMPSYIGKVRVMAVASNQDSIGSAQTDIAVTAPVVMLPTLPRSLKNGDSFSLPIEVFPVSPKARSATLSLRAKNDFIRFDKKEVTVHFKDAKPQTLLFNGKVSNAIGVENIEIVLSHKDFQIVDSTQIDIKPINPYMTMTQKYILQPDKTLEITAPTNFIRGSNQGFITLSNMPIFAIDHRLRWLIRYPYGCIEQTTSSVLPQLFIDRLSTAKFINKQQLVYNINAAISRIQGFQVPSGGFSYWQGEGRADSYGSNYAGHFLVLAKQQGYHIPDGLLKQWIQYQIAQVKSNSENSFDRVYSLYLLALAKEPQLGIMNTLYEEYLPKLSVTQKWLLAAAYQMAGMPDVAQKITQNLALIDQDSTYYESSYGSSLRNSAMILQAYYQIYQTIPTKLVDSLLSELESDKWFSTQELGYSLMALAQIKEDSQDSVISGTITTSKIKQNFYQTAPYLSFEFDNEKAEIVSNSKQDLYVSYIWEGIPLEENFPKISKNIILEQQFFDEKGKSIDPRSVVSGTSFYLKLTLSGINNDISIKNVALTQALPSGWEIENLRLNNDTLPAFISQRQLHRITYTDIRDDRIMWFFDYNARSNRKQEFFVKLTAVTPGEYILPPSLAESMYSDRYQATTSGMKVVVKAR</sequence>
<protein>
    <submittedName>
        <fullName evidence="5">Alpha-2-macroglobulin</fullName>
    </submittedName>
</protein>
<dbReference type="PANTHER" id="PTHR40094">
    <property type="entry name" value="ALPHA-2-MACROGLOBULIN HOMOLOG"/>
    <property type="match status" value="1"/>
</dbReference>
<dbReference type="Pfam" id="PF17972">
    <property type="entry name" value="bMG5"/>
    <property type="match status" value="1"/>
</dbReference>
<dbReference type="SMART" id="SM01419">
    <property type="entry name" value="Thiol-ester_cl"/>
    <property type="match status" value="1"/>
</dbReference>
<dbReference type="InterPro" id="IPR051802">
    <property type="entry name" value="YfhM-like"/>
</dbReference>
<dbReference type="Pfam" id="PF11974">
    <property type="entry name" value="bMG3"/>
    <property type="match status" value="1"/>
</dbReference>
<proteinExistence type="inferred from homology"/>
<dbReference type="Gene3D" id="2.60.40.1930">
    <property type="match status" value="1"/>
</dbReference>
<comment type="similarity">
    <text evidence="1">Belongs to the protease inhibitor I39 (alpha-2-macroglobulin) family. Bacterial alpha-2-macroglobulin subfamily.</text>
</comment>
<dbReference type="InterPro" id="IPR047565">
    <property type="entry name" value="Alpha-macroglob_thiol-ester_cl"/>
</dbReference>
<dbReference type="Pfam" id="PF07703">
    <property type="entry name" value="A2M_BRD"/>
    <property type="match status" value="1"/>
</dbReference>
<keyword evidence="6" id="KW-1185">Reference proteome</keyword>
<dbReference type="Pfam" id="PF00207">
    <property type="entry name" value="A2M"/>
    <property type="match status" value="1"/>
</dbReference>
<dbReference type="Pfam" id="PF21142">
    <property type="entry name" value="A2M_bMG2"/>
    <property type="match status" value="1"/>
</dbReference>
<dbReference type="InterPro" id="IPR041246">
    <property type="entry name" value="Bact_MG10"/>
</dbReference>
<dbReference type="CDD" id="cd02891">
    <property type="entry name" value="A2M_like"/>
    <property type="match status" value="1"/>
</dbReference>
<dbReference type="Gene3D" id="1.50.10.20">
    <property type="match status" value="1"/>
</dbReference>
<reference evidence="5 6" key="1">
    <citation type="submission" date="2018-04" db="EMBL/GenBank/DDBJ databases">
        <title>Novel Campyloabacter and Helicobacter Species and Strains.</title>
        <authorList>
            <person name="Mannion A.J."/>
            <person name="Shen Z."/>
            <person name="Fox J.G."/>
        </authorList>
    </citation>
    <scope>NUCLEOTIDE SEQUENCE [LARGE SCALE GENOMIC DNA]</scope>
    <source>
        <strain evidence="5 6">MIT 97-5075</strain>
    </source>
</reference>
<dbReference type="Pfam" id="PF01835">
    <property type="entry name" value="MG2"/>
    <property type="match status" value="1"/>
</dbReference>
<keyword evidence="2" id="KW-0732">Signal</keyword>
<dbReference type="InterPro" id="IPR049120">
    <property type="entry name" value="A2M_bMG2"/>
</dbReference>
<evidence type="ECO:0000256" key="1">
    <source>
        <dbReference type="ARBA" id="ARBA00010556"/>
    </source>
</evidence>
<comment type="caution">
    <text evidence="5">The sequence shown here is derived from an EMBL/GenBank/DDBJ whole genome shotgun (WGS) entry which is preliminary data.</text>
</comment>
<dbReference type="Pfam" id="PF17973">
    <property type="entry name" value="bMG10"/>
    <property type="match status" value="1"/>
</dbReference>
<evidence type="ECO:0000259" key="3">
    <source>
        <dbReference type="SMART" id="SM01359"/>
    </source>
</evidence>
<evidence type="ECO:0000259" key="4">
    <source>
        <dbReference type="SMART" id="SM01360"/>
    </source>
</evidence>
<organism evidence="5 6">
    <name type="scientific">Helicobacter aurati</name>
    <dbReference type="NCBI Taxonomy" id="137778"/>
    <lineage>
        <taxon>Bacteria</taxon>
        <taxon>Pseudomonadati</taxon>
        <taxon>Campylobacterota</taxon>
        <taxon>Epsilonproteobacteria</taxon>
        <taxon>Campylobacterales</taxon>
        <taxon>Helicobacteraceae</taxon>
        <taxon>Helicobacter</taxon>
    </lineage>
</organism>
<evidence type="ECO:0000256" key="2">
    <source>
        <dbReference type="ARBA" id="ARBA00022729"/>
    </source>
</evidence>
<dbReference type="EMBL" id="NXLW01000001">
    <property type="protein sequence ID" value="RDU73726.1"/>
    <property type="molecule type" value="Genomic_DNA"/>
</dbReference>
<dbReference type="SMART" id="SM01360">
    <property type="entry name" value="A2M"/>
    <property type="match status" value="1"/>
</dbReference>
<dbReference type="InterPro" id="IPR001599">
    <property type="entry name" value="Macroglobln_a2"/>
</dbReference>
<feature type="domain" description="Alpha-2-macroglobulin" evidence="4">
    <location>
        <begin position="1208"/>
        <end position="1297"/>
    </location>
</feature>
<dbReference type="InterPro" id="IPR021868">
    <property type="entry name" value="Alpha_2_Macroglob_MG3"/>
</dbReference>
<dbReference type="InterPro" id="IPR011625">
    <property type="entry name" value="A2M_N_BRD"/>
</dbReference>
<dbReference type="InterPro" id="IPR041203">
    <property type="entry name" value="Bact_A2M_MG5"/>
</dbReference>
<name>A0A3D8J9D9_9HELI</name>
<evidence type="ECO:0000313" key="6">
    <source>
        <dbReference type="Proteomes" id="UP000256424"/>
    </source>
</evidence>
<dbReference type="Proteomes" id="UP000256424">
    <property type="component" value="Unassembled WGS sequence"/>
</dbReference>
<dbReference type="GO" id="GO:0004866">
    <property type="term" value="F:endopeptidase inhibitor activity"/>
    <property type="evidence" value="ECO:0007669"/>
    <property type="project" value="InterPro"/>
</dbReference>
<dbReference type="InterPro" id="IPR008930">
    <property type="entry name" value="Terpenoid_cyclase/PrenylTrfase"/>
</dbReference>
<dbReference type="InterPro" id="IPR002890">
    <property type="entry name" value="MG2"/>
</dbReference>
<dbReference type="SUPFAM" id="SSF48239">
    <property type="entry name" value="Terpenoid cyclases/Protein prenyltransferases"/>
    <property type="match status" value="1"/>
</dbReference>
<dbReference type="PANTHER" id="PTHR40094:SF1">
    <property type="entry name" value="UBIQUITIN DOMAIN-CONTAINING PROTEIN"/>
    <property type="match status" value="1"/>
</dbReference>
<dbReference type="SMART" id="SM01359">
    <property type="entry name" value="A2M_N_2"/>
    <property type="match status" value="1"/>
</dbReference>
<evidence type="ECO:0000313" key="5">
    <source>
        <dbReference type="EMBL" id="RDU73726.1"/>
    </source>
</evidence>
<dbReference type="RefSeq" id="WP_115582517.1">
    <property type="nucleotide sequence ID" value="NZ_NXLW01000001.1"/>
</dbReference>
<accession>A0A3D8J9D9</accession>
<gene>
    <name evidence="5" type="ORF">CQA66_00645</name>
</gene>